<name>A0A0N5CIW9_STREA</name>
<keyword evidence="1" id="KW-1185">Reference proteome</keyword>
<sequence length="44" mass="5313">MKQIKVNRTRACHEMLKAYKGIGRYYTEGSFHYREVYSKVLTQK</sequence>
<reference evidence="2" key="1">
    <citation type="submission" date="2017-02" db="UniProtKB">
        <authorList>
            <consortium name="WormBaseParasite"/>
        </authorList>
    </citation>
    <scope>IDENTIFICATION</scope>
</reference>
<evidence type="ECO:0000313" key="1">
    <source>
        <dbReference type="Proteomes" id="UP000046392"/>
    </source>
</evidence>
<proteinExistence type="predicted"/>
<organism evidence="1 2">
    <name type="scientific">Strongyloides papillosus</name>
    <name type="common">Intestinal threadworm</name>
    <dbReference type="NCBI Taxonomy" id="174720"/>
    <lineage>
        <taxon>Eukaryota</taxon>
        <taxon>Metazoa</taxon>
        <taxon>Ecdysozoa</taxon>
        <taxon>Nematoda</taxon>
        <taxon>Chromadorea</taxon>
        <taxon>Rhabditida</taxon>
        <taxon>Tylenchina</taxon>
        <taxon>Panagrolaimomorpha</taxon>
        <taxon>Strongyloidoidea</taxon>
        <taxon>Strongyloididae</taxon>
        <taxon>Strongyloides</taxon>
    </lineage>
</organism>
<accession>A0A0N5CIW9</accession>
<dbReference type="AlphaFoldDB" id="A0A0N5CIW9"/>
<evidence type="ECO:0000313" key="2">
    <source>
        <dbReference type="WBParaSite" id="SPAL_0001777400.1"/>
    </source>
</evidence>
<dbReference type="Proteomes" id="UP000046392">
    <property type="component" value="Unplaced"/>
</dbReference>
<protein>
    <submittedName>
        <fullName evidence="2">HTH_21 domain-containing protein</fullName>
    </submittedName>
</protein>
<dbReference type="WBParaSite" id="SPAL_0001777400.1">
    <property type="protein sequence ID" value="SPAL_0001777400.1"/>
    <property type="gene ID" value="SPAL_0001777400"/>
</dbReference>